<keyword evidence="9 11" id="KW-1015">Disulfide bond</keyword>
<dbReference type="AlphaFoldDB" id="A0A1W0A993"/>
<dbReference type="InterPro" id="IPR003422">
    <property type="entry name" value="Cyt_b-c1_6"/>
</dbReference>
<proteinExistence type="inferred from homology"/>
<sequence>MMAGEDPVDVYPEIRKGCESKCTNAVKEYNNCLDRVQGKGGCDGQYFDVLKCVDKCAAPQIFKHLK</sequence>
<organism evidence="13 14">
    <name type="scientific">Thraustotheca clavata</name>
    <dbReference type="NCBI Taxonomy" id="74557"/>
    <lineage>
        <taxon>Eukaryota</taxon>
        <taxon>Sar</taxon>
        <taxon>Stramenopiles</taxon>
        <taxon>Oomycota</taxon>
        <taxon>Saprolegniomycetes</taxon>
        <taxon>Saprolegniales</taxon>
        <taxon>Achlyaceae</taxon>
        <taxon>Thraustotheca</taxon>
    </lineage>
</organism>
<evidence type="ECO:0000259" key="12">
    <source>
        <dbReference type="Pfam" id="PF02320"/>
    </source>
</evidence>
<evidence type="ECO:0000256" key="8">
    <source>
        <dbReference type="ARBA" id="ARBA00023136"/>
    </source>
</evidence>
<dbReference type="Gene3D" id="1.10.287.20">
    <property type="entry name" value="Ubiquinol-cytochrome C reductase hinge domain"/>
    <property type="match status" value="1"/>
</dbReference>
<evidence type="ECO:0000256" key="5">
    <source>
        <dbReference type="ARBA" id="ARBA00022792"/>
    </source>
</evidence>
<keyword evidence="8 10" id="KW-0472">Membrane</keyword>
<dbReference type="PANTHER" id="PTHR15336:SF0">
    <property type="entry name" value="CYTOCHROME B-C1 COMPLEX SUBUNIT 6, MITOCHONDRIAL"/>
    <property type="match status" value="1"/>
</dbReference>
<evidence type="ECO:0000256" key="4">
    <source>
        <dbReference type="ARBA" id="ARBA00022660"/>
    </source>
</evidence>
<keyword evidence="4 10" id="KW-0679">Respiratory chain</keyword>
<keyword evidence="3 10" id="KW-0813">Transport</keyword>
<evidence type="ECO:0000256" key="9">
    <source>
        <dbReference type="ARBA" id="ARBA00023157"/>
    </source>
</evidence>
<dbReference type="FunFam" id="1.10.287.20:FF:000001">
    <property type="entry name" value="Cytochrome b-c1 complex subunit 6"/>
    <property type="match status" value="1"/>
</dbReference>
<dbReference type="Pfam" id="PF02320">
    <property type="entry name" value="UCR_hinge"/>
    <property type="match status" value="1"/>
</dbReference>
<dbReference type="Proteomes" id="UP000243217">
    <property type="component" value="Unassembled WGS sequence"/>
</dbReference>
<dbReference type="PANTHER" id="PTHR15336">
    <property type="entry name" value="UBIQUINOL-CYTOCHROME C REDUCTASE COMPLEX 7.8 KDA PROTEIN"/>
    <property type="match status" value="1"/>
</dbReference>
<evidence type="ECO:0000256" key="2">
    <source>
        <dbReference type="ARBA" id="ARBA00006498"/>
    </source>
</evidence>
<evidence type="ECO:0000256" key="10">
    <source>
        <dbReference type="PIRNR" id="PIRNR000019"/>
    </source>
</evidence>
<accession>A0A1W0A993</accession>
<evidence type="ECO:0000256" key="6">
    <source>
        <dbReference type="ARBA" id="ARBA00022982"/>
    </source>
</evidence>
<dbReference type="SUPFAM" id="SSF81531">
    <property type="entry name" value="Non-heme 11 kDa protein of cytochrome bc1 complex (Ubiquinol-cytochrome c reductase)"/>
    <property type="match status" value="1"/>
</dbReference>
<keyword evidence="6 10" id="KW-0249">Electron transport</keyword>
<gene>
    <name evidence="13" type="ORF">THRCLA_20290</name>
</gene>
<dbReference type="InterPro" id="IPR036811">
    <property type="entry name" value="Ubol_cytC_Rdtase_hinge_dom_sf"/>
</dbReference>
<evidence type="ECO:0000256" key="11">
    <source>
        <dbReference type="PIRSR" id="PIRSR000019-1"/>
    </source>
</evidence>
<name>A0A1W0A993_9STRA</name>
<keyword evidence="14" id="KW-1185">Reference proteome</keyword>
<evidence type="ECO:0000256" key="7">
    <source>
        <dbReference type="ARBA" id="ARBA00023128"/>
    </source>
</evidence>
<comment type="subcellular location">
    <subcellularLocation>
        <location evidence="1">Mitochondrion inner membrane</location>
        <topology evidence="1">Peripheral membrane protein</topology>
        <orientation evidence="1">Intermembrane side</orientation>
    </subcellularLocation>
</comment>
<evidence type="ECO:0000313" key="14">
    <source>
        <dbReference type="Proteomes" id="UP000243217"/>
    </source>
</evidence>
<protein>
    <recommendedName>
        <fullName evidence="10">Cytochrome b-c1 complex subunit 6</fullName>
    </recommendedName>
</protein>
<evidence type="ECO:0000256" key="3">
    <source>
        <dbReference type="ARBA" id="ARBA00022448"/>
    </source>
</evidence>
<comment type="function">
    <text evidence="10">Component of the ubiquinol-cytochrome c oxidoreductase, a multisubunit transmembrane complex that is part of the mitochondrial electron transport chain which drives oxidative phosphorylation.</text>
</comment>
<keyword evidence="7 10" id="KW-0496">Mitochondrion</keyword>
<feature type="disulfide bond" evidence="11">
    <location>
        <begin position="32"/>
        <end position="42"/>
    </location>
</feature>
<dbReference type="STRING" id="74557.A0A1W0A993"/>
<reference evidence="13 14" key="1">
    <citation type="journal article" date="2014" name="Genome Biol. Evol.">
        <title>The secreted proteins of Achlya hypogyna and Thraustotheca clavata identify the ancestral oomycete secretome and reveal gene acquisitions by horizontal gene transfer.</title>
        <authorList>
            <person name="Misner I."/>
            <person name="Blouin N."/>
            <person name="Leonard G."/>
            <person name="Richards T.A."/>
            <person name="Lane C.E."/>
        </authorList>
    </citation>
    <scope>NUCLEOTIDE SEQUENCE [LARGE SCALE GENOMIC DNA]</scope>
    <source>
        <strain evidence="13 14">ATCC 34112</strain>
    </source>
</reference>
<dbReference type="GO" id="GO:0006122">
    <property type="term" value="P:mitochondrial electron transport, ubiquinol to cytochrome c"/>
    <property type="evidence" value="ECO:0007669"/>
    <property type="project" value="InterPro"/>
</dbReference>
<dbReference type="GO" id="GO:0005743">
    <property type="term" value="C:mitochondrial inner membrane"/>
    <property type="evidence" value="ECO:0007669"/>
    <property type="project" value="UniProtKB-SubCell"/>
</dbReference>
<dbReference type="EMBL" id="JNBS01000308">
    <property type="protein sequence ID" value="OQS06769.1"/>
    <property type="molecule type" value="Genomic_DNA"/>
</dbReference>
<dbReference type="PIRSF" id="PIRSF000019">
    <property type="entry name" value="Bc1_11K"/>
    <property type="match status" value="1"/>
</dbReference>
<feature type="disulfide bond" evidence="11">
    <location>
        <begin position="18"/>
        <end position="56"/>
    </location>
</feature>
<evidence type="ECO:0000256" key="1">
    <source>
        <dbReference type="ARBA" id="ARBA00004137"/>
    </source>
</evidence>
<comment type="caution">
    <text evidence="13">The sequence shown here is derived from an EMBL/GenBank/DDBJ whole genome shotgun (WGS) entry which is preliminary data.</text>
</comment>
<comment type="similarity">
    <text evidence="2 10">Belongs to the UQCRH/QCR6 family.</text>
</comment>
<feature type="domain" description="Ubiquinol-cytochrome C reductase hinge" evidence="12">
    <location>
        <begin position="9"/>
        <end position="66"/>
    </location>
</feature>
<dbReference type="InterPro" id="IPR023184">
    <property type="entry name" value="Ubol_cytC_Rdtase_hinge_dom"/>
</dbReference>
<keyword evidence="5 10" id="KW-0999">Mitochondrion inner membrane</keyword>
<evidence type="ECO:0000313" key="13">
    <source>
        <dbReference type="EMBL" id="OQS06769.1"/>
    </source>
</evidence>
<dbReference type="OrthoDB" id="405848at2759"/>